<dbReference type="InterPro" id="IPR015925">
    <property type="entry name" value="Ryanodine_IP3_receptor"/>
</dbReference>
<dbReference type="GO" id="GO:0005790">
    <property type="term" value="C:smooth endoplasmic reticulum"/>
    <property type="evidence" value="ECO:0007669"/>
    <property type="project" value="TreeGrafter"/>
</dbReference>
<dbReference type="Pfam" id="PF21119">
    <property type="entry name" value="RYDR_Jsol"/>
    <property type="match status" value="1"/>
</dbReference>
<accession>A0A183EYI7</accession>
<feature type="domain" description="Ryanodine receptor junctional solenoid" evidence="1">
    <location>
        <begin position="19"/>
        <end position="186"/>
    </location>
</feature>
<protein>
    <recommendedName>
        <fullName evidence="1">Ryanodine receptor junctional solenoid domain-containing protein</fullName>
    </recommendedName>
</protein>
<dbReference type="WBParaSite" id="GPUH_0002605801-mRNA-1">
    <property type="protein sequence ID" value="GPUH_0002605801-mRNA-1"/>
    <property type="gene ID" value="GPUH_0002605801"/>
</dbReference>
<evidence type="ECO:0000259" key="1">
    <source>
        <dbReference type="Pfam" id="PF21119"/>
    </source>
</evidence>
<keyword evidence="3" id="KW-1185">Reference proteome</keyword>
<gene>
    <name evidence="2" type="ORF">GPUH_LOCUS26028</name>
</gene>
<proteinExistence type="predicted"/>
<dbReference type="GO" id="GO:0006941">
    <property type="term" value="P:striated muscle contraction"/>
    <property type="evidence" value="ECO:0007669"/>
    <property type="project" value="TreeGrafter"/>
</dbReference>
<dbReference type="OrthoDB" id="300855at2759"/>
<dbReference type="GO" id="GO:0042383">
    <property type="term" value="C:sarcolemma"/>
    <property type="evidence" value="ECO:0007669"/>
    <property type="project" value="TreeGrafter"/>
</dbReference>
<dbReference type="PANTHER" id="PTHR46399:SF8">
    <property type="entry name" value="B30.2_SPRY DOMAIN-CONTAINING PROTEIN"/>
    <property type="match status" value="1"/>
</dbReference>
<name>A0A183EYI7_9BILA</name>
<evidence type="ECO:0000313" key="2">
    <source>
        <dbReference type="EMBL" id="VDN45002.1"/>
    </source>
</evidence>
<dbReference type="GO" id="GO:0034704">
    <property type="term" value="C:calcium channel complex"/>
    <property type="evidence" value="ECO:0007669"/>
    <property type="project" value="TreeGrafter"/>
</dbReference>
<dbReference type="GO" id="GO:0014808">
    <property type="term" value="P:release of sequestered calcium ion into cytosol by sarcoplasmic reticulum"/>
    <property type="evidence" value="ECO:0007669"/>
    <property type="project" value="TreeGrafter"/>
</dbReference>
<dbReference type="GO" id="GO:0033017">
    <property type="term" value="C:sarcoplasmic reticulum membrane"/>
    <property type="evidence" value="ECO:0007669"/>
    <property type="project" value="TreeGrafter"/>
</dbReference>
<sequence length="204" mass="22988">MARPAIVWPYESSQSVLKDLSGPLRQGFHDFLIAVHLRTHVDARQSAAREYVIPLKQNLEIRNVFYPENEDRFPQILGPTISVRPVMACSGVRSEFGKDSDLKLLPPAFNFAALKAHVMAALCSATEHAVMNCRDLIGGNSLNHFEQVFFAPLFKLFNSLLVIGLFDDDDLKDVLTLIHPSAFDENYIRGLSFSCNTCFCFLFF</sequence>
<evidence type="ECO:0000313" key="4">
    <source>
        <dbReference type="WBParaSite" id="GPUH_0002605801-mRNA-1"/>
    </source>
</evidence>
<dbReference type="GO" id="GO:0005219">
    <property type="term" value="F:ryanodine-sensitive calcium-release channel activity"/>
    <property type="evidence" value="ECO:0007669"/>
    <property type="project" value="TreeGrafter"/>
</dbReference>
<reference evidence="4" key="1">
    <citation type="submission" date="2016-06" db="UniProtKB">
        <authorList>
            <consortium name="WormBaseParasite"/>
        </authorList>
    </citation>
    <scope>IDENTIFICATION</scope>
</reference>
<dbReference type="Proteomes" id="UP000271098">
    <property type="component" value="Unassembled WGS sequence"/>
</dbReference>
<dbReference type="GO" id="GO:0030018">
    <property type="term" value="C:Z disc"/>
    <property type="evidence" value="ECO:0007669"/>
    <property type="project" value="TreeGrafter"/>
</dbReference>
<dbReference type="InterPro" id="IPR048581">
    <property type="entry name" value="RYDR_Jsol"/>
</dbReference>
<dbReference type="AlphaFoldDB" id="A0A183EYI7"/>
<evidence type="ECO:0000313" key="3">
    <source>
        <dbReference type="Proteomes" id="UP000271098"/>
    </source>
</evidence>
<reference evidence="2 3" key="2">
    <citation type="submission" date="2018-11" db="EMBL/GenBank/DDBJ databases">
        <authorList>
            <consortium name="Pathogen Informatics"/>
        </authorList>
    </citation>
    <scope>NUCLEOTIDE SEQUENCE [LARGE SCALE GENOMIC DNA]</scope>
</reference>
<dbReference type="PANTHER" id="PTHR46399">
    <property type="entry name" value="B30.2/SPRY DOMAIN-CONTAINING PROTEIN"/>
    <property type="match status" value="1"/>
</dbReference>
<organism evidence="4">
    <name type="scientific">Gongylonema pulchrum</name>
    <dbReference type="NCBI Taxonomy" id="637853"/>
    <lineage>
        <taxon>Eukaryota</taxon>
        <taxon>Metazoa</taxon>
        <taxon>Ecdysozoa</taxon>
        <taxon>Nematoda</taxon>
        <taxon>Chromadorea</taxon>
        <taxon>Rhabditida</taxon>
        <taxon>Spirurina</taxon>
        <taxon>Spiruromorpha</taxon>
        <taxon>Spiruroidea</taxon>
        <taxon>Gongylonematidae</taxon>
        <taxon>Gongylonema</taxon>
    </lineage>
</organism>
<dbReference type="EMBL" id="UYRT01108165">
    <property type="protein sequence ID" value="VDN45002.1"/>
    <property type="molecule type" value="Genomic_DNA"/>
</dbReference>